<dbReference type="Gene3D" id="2.40.10.10">
    <property type="entry name" value="Trypsin-like serine proteases"/>
    <property type="match status" value="3"/>
</dbReference>
<feature type="transmembrane region" description="Helical" evidence="4">
    <location>
        <begin position="21"/>
        <end position="44"/>
    </location>
</feature>
<dbReference type="PANTHER" id="PTHR24252:SF7">
    <property type="entry name" value="HYALIN"/>
    <property type="match status" value="1"/>
</dbReference>
<evidence type="ECO:0000256" key="2">
    <source>
        <dbReference type="RuleBase" id="RU363034"/>
    </source>
</evidence>
<gene>
    <name evidence="6" type="ORF">C9374_005560</name>
</gene>
<organism evidence="6 7">
    <name type="scientific">Naegleria lovaniensis</name>
    <name type="common">Amoeba</name>
    <dbReference type="NCBI Taxonomy" id="51637"/>
    <lineage>
        <taxon>Eukaryota</taxon>
        <taxon>Discoba</taxon>
        <taxon>Heterolobosea</taxon>
        <taxon>Tetramitia</taxon>
        <taxon>Eutetramitia</taxon>
        <taxon>Vahlkampfiidae</taxon>
        <taxon>Naegleria</taxon>
    </lineage>
</organism>
<evidence type="ECO:0000256" key="3">
    <source>
        <dbReference type="SAM" id="MobiDB-lite"/>
    </source>
</evidence>
<dbReference type="PROSITE" id="PS00135">
    <property type="entry name" value="TRYPSIN_SER"/>
    <property type="match status" value="2"/>
</dbReference>
<dbReference type="InterPro" id="IPR018114">
    <property type="entry name" value="TRYPSIN_HIS"/>
</dbReference>
<keyword evidence="2" id="KW-0720">Serine protease</keyword>
<dbReference type="GO" id="GO:0004252">
    <property type="term" value="F:serine-type endopeptidase activity"/>
    <property type="evidence" value="ECO:0007669"/>
    <property type="project" value="InterPro"/>
</dbReference>
<dbReference type="SMART" id="SM00020">
    <property type="entry name" value="Tryp_SPc"/>
    <property type="match status" value="2"/>
</dbReference>
<dbReference type="EMBL" id="PYSW02000024">
    <property type="protein sequence ID" value="KAG2382358.1"/>
    <property type="molecule type" value="Genomic_DNA"/>
</dbReference>
<evidence type="ECO:0000256" key="1">
    <source>
        <dbReference type="ARBA" id="ARBA00023157"/>
    </source>
</evidence>
<evidence type="ECO:0000313" key="7">
    <source>
        <dbReference type="Proteomes" id="UP000816034"/>
    </source>
</evidence>
<feature type="region of interest" description="Disordered" evidence="3">
    <location>
        <begin position="347"/>
        <end position="389"/>
    </location>
</feature>
<dbReference type="RefSeq" id="XP_044548037.1">
    <property type="nucleotide sequence ID" value="XM_044695324.1"/>
</dbReference>
<keyword evidence="2" id="KW-0378">Hydrolase</keyword>
<evidence type="ECO:0000256" key="4">
    <source>
        <dbReference type="SAM" id="Phobius"/>
    </source>
</evidence>
<keyword evidence="2" id="KW-0645">Protease</keyword>
<comment type="caution">
    <text evidence="6">The sequence shown here is derived from an EMBL/GenBank/DDBJ whole genome shotgun (WGS) entry which is preliminary data.</text>
</comment>
<dbReference type="InterPro" id="IPR001314">
    <property type="entry name" value="Peptidase_S1A"/>
</dbReference>
<evidence type="ECO:0000313" key="6">
    <source>
        <dbReference type="EMBL" id="KAG2382358.1"/>
    </source>
</evidence>
<dbReference type="InterPro" id="IPR033116">
    <property type="entry name" value="TRYPSIN_SER"/>
</dbReference>
<feature type="domain" description="Peptidase S1" evidence="5">
    <location>
        <begin position="494"/>
        <end position="739"/>
    </location>
</feature>
<feature type="transmembrane region" description="Helical" evidence="4">
    <location>
        <begin position="770"/>
        <end position="789"/>
    </location>
</feature>
<keyword evidence="4" id="KW-1133">Transmembrane helix</keyword>
<dbReference type="PRINTS" id="PR00722">
    <property type="entry name" value="CHYMOTRYPSIN"/>
</dbReference>
<dbReference type="PROSITE" id="PS50240">
    <property type="entry name" value="TRYPSIN_DOM"/>
    <property type="match status" value="2"/>
</dbReference>
<dbReference type="FunFam" id="2.40.10.10:FF:000068">
    <property type="entry name" value="transmembrane protease serine 2"/>
    <property type="match status" value="2"/>
</dbReference>
<dbReference type="PROSITE" id="PS00134">
    <property type="entry name" value="TRYPSIN_HIS"/>
    <property type="match status" value="2"/>
</dbReference>
<keyword evidence="7" id="KW-1185">Reference proteome</keyword>
<sequence>MFDLKSSSLRPRPTTTATSGKLLLLGSLFAMMIMIISASCIQALEQPTLSISSSNTFNPSKKFSSRVPQRKRQQQAFSTMSSSSSRSISIAGGSVASSHEFPFIVSIQQILSSTVSAHFCGGSVIAPNYILTAAHCVYDDNGNLILPTTVRVFAGSSSSSCSNLANCNYKNAQAIYPHPNYNSNTLENDIALIKLSGNLQIDGTNTRLAYIESGSVPLTKNFAATVAGWGYIDSTNTVQTNLMKVQVPVQPASVCNGSPLYLGMSSPMQVCAGDGAGHDACPGDSGGPLFRSFNSSTNDFVVFGVVSYGPDGCGAGYATNRGVYTNTTYYLNSFIKQYVPSVQTSSYSSSSGGGSVTPAVSSPKPQASSNNNSSSPISTSTSKPKGSTKVSMAPSIVKLHSYDDVHGQKDVGFEFVGALQMSLSNRKGLEFQFDTNTYEKKQQSHMTRSSSWLFVSLLANALFVVVLMATSCHGKQLSVFTSKNSESKKRNAYIAGGSLASDNEFPFLVSIQLIDSSATSTTHFCGGSIIAPNVILSAAHCFFDGKGAPLSPSTVQVVAGRTNNYCPDISQCNYGIAQSIHVHPNYNQQTLLHDIAILVLDRNLQIDGSSTRLAFIESGSVPVTKNLAVQVAGWGYIDSTNTVQTNLRKVSVPVVSAATCNQGATFPNQICAGDGAGHDSCSGDSGGPLFRALSGTKDFVVIGVVSYGPAGCGAGYETNRGVYTNTTYYLDSFIRQYVSSSTLQTNAYNETKVEDSSSRTSMASKMSCELLLLCYGMLLILSLVMAQLVL</sequence>
<keyword evidence="4" id="KW-0472">Membrane</keyword>
<dbReference type="InterPro" id="IPR001254">
    <property type="entry name" value="Trypsin_dom"/>
</dbReference>
<protein>
    <recommendedName>
        <fullName evidence="5">Peptidase S1 domain-containing protein</fullName>
    </recommendedName>
</protein>
<dbReference type="Pfam" id="PF00089">
    <property type="entry name" value="Trypsin"/>
    <property type="match status" value="2"/>
</dbReference>
<reference evidence="6 7" key="1">
    <citation type="journal article" date="2018" name="BMC Genomics">
        <title>The genome of Naegleria lovaniensis, the basis for a comparative approach to unravel pathogenicity factors of the human pathogenic amoeba N. fowleri.</title>
        <authorList>
            <person name="Liechti N."/>
            <person name="Schurch N."/>
            <person name="Bruggmann R."/>
            <person name="Wittwer M."/>
        </authorList>
    </citation>
    <scope>NUCLEOTIDE SEQUENCE [LARGE SCALE GENOMIC DNA]</scope>
    <source>
        <strain evidence="6 7">ATCC 30569</strain>
    </source>
</reference>
<feature type="transmembrane region" description="Helical" evidence="4">
    <location>
        <begin position="451"/>
        <end position="470"/>
    </location>
</feature>
<keyword evidence="4" id="KW-0812">Transmembrane</keyword>
<evidence type="ECO:0000259" key="5">
    <source>
        <dbReference type="PROSITE" id="PS50240"/>
    </source>
</evidence>
<dbReference type="InterPro" id="IPR009003">
    <property type="entry name" value="Peptidase_S1_PA"/>
</dbReference>
<dbReference type="GO" id="GO:0006508">
    <property type="term" value="P:proteolysis"/>
    <property type="evidence" value="ECO:0007669"/>
    <property type="project" value="UniProtKB-KW"/>
</dbReference>
<name>A0AA88GPV4_NAELO</name>
<dbReference type="Proteomes" id="UP000816034">
    <property type="component" value="Unassembled WGS sequence"/>
</dbReference>
<dbReference type="InterPro" id="IPR043504">
    <property type="entry name" value="Peptidase_S1_PA_chymotrypsin"/>
</dbReference>
<dbReference type="PANTHER" id="PTHR24252">
    <property type="entry name" value="ACROSIN-RELATED"/>
    <property type="match status" value="1"/>
</dbReference>
<proteinExistence type="predicted"/>
<keyword evidence="1" id="KW-1015">Disulfide bond</keyword>
<feature type="region of interest" description="Disordered" evidence="3">
    <location>
        <begin position="57"/>
        <end position="87"/>
    </location>
</feature>
<feature type="domain" description="Peptidase S1" evidence="5">
    <location>
        <begin position="90"/>
        <end position="340"/>
    </location>
</feature>
<dbReference type="SUPFAM" id="SSF50494">
    <property type="entry name" value="Trypsin-like serine proteases"/>
    <property type="match status" value="2"/>
</dbReference>
<dbReference type="AlphaFoldDB" id="A0AA88GPV4"/>
<dbReference type="GeneID" id="68098015"/>
<accession>A0AA88GPV4</accession>
<dbReference type="CDD" id="cd00190">
    <property type="entry name" value="Tryp_SPc"/>
    <property type="match status" value="2"/>
</dbReference>